<sequence length="185" mass="20623">MAHNFNSVGLTVGLDNMIGGGVIMPTYCQLRQYQIVTSWCVSPEDEEEDNHAGIINVSLDDLQDTDLLLAIRFSSTILNLDGVTKIPDDVVGGVYIYGLHKPNEDGGDAELLYQCKGIALTGRCCMAGRGKCWEGYVRIYESKVELEENYLSLSIRHMFVVPLEMRVITDITLVVLSHIQDFVDF</sequence>
<reference evidence="2" key="1">
    <citation type="journal article" date="2014" name="Proc. Natl. Acad. Sci. U.S.A.">
        <title>Extensive sampling of basidiomycete genomes demonstrates inadequacy of the white-rot/brown-rot paradigm for wood decay fungi.</title>
        <authorList>
            <person name="Riley R."/>
            <person name="Salamov A.A."/>
            <person name="Brown D.W."/>
            <person name="Nagy L.G."/>
            <person name="Floudas D."/>
            <person name="Held B.W."/>
            <person name="Levasseur A."/>
            <person name="Lombard V."/>
            <person name="Morin E."/>
            <person name="Otillar R."/>
            <person name="Lindquist E.A."/>
            <person name="Sun H."/>
            <person name="LaButti K.M."/>
            <person name="Schmutz J."/>
            <person name="Jabbour D."/>
            <person name="Luo H."/>
            <person name="Baker S.E."/>
            <person name="Pisabarro A.G."/>
            <person name="Walton J.D."/>
            <person name="Blanchette R.A."/>
            <person name="Henrissat B."/>
            <person name="Martin F."/>
            <person name="Cullen D."/>
            <person name="Hibbett D.S."/>
            <person name="Grigoriev I.V."/>
        </authorList>
    </citation>
    <scope>NUCLEOTIDE SEQUENCE [LARGE SCALE GENOMIC DNA]</scope>
    <source>
        <strain evidence="2">MUCL 33604</strain>
    </source>
</reference>
<keyword evidence="2" id="KW-1185">Reference proteome</keyword>
<dbReference type="EMBL" id="KL197774">
    <property type="protein sequence ID" value="KDQ49799.1"/>
    <property type="molecule type" value="Genomic_DNA"/>
</dbReference>
<evidence type="ECO:0000313" key="1">
    <source>
        <dbReference type="EMBL" id="KDQ49799.1"/>
    </source>
</evidence>
<proteinExistence type="predicted"/>
<dbReference type="Proteomes" id="UP000027265">
    <property type="component" value="Unassembled WGS sequence"/>
</dbReference>
<protein>
    <submittedName>
        <fullName evidence="1">Uncharacterized protein</fullName>
    </submittedName>
</protein>
<evidence type="ECO:0000313" key="2">
    <source>
        <dbReference type="Proteomes" id="UP000027265"/>
    </source>
</evidence>
<dbReference type="InParanoid" id="A0A067P4U3"/>
<name>A0A067P4U3_9AGAM</name>
<dbReference type="HOGENOM" id="CLU_101446_0_0_1"/>
<accession>A0A067P4U3</accession>
<gene>
    <name evidence="1" type="ORF">JAAARDRAFT_200552</name>
</gene>
<dbReference type="AlphaFoldDB" id="A0A067P4U3"/>
<organism evidence="1 2">
    <name type="scientific">Jaapia argillacea MUCL 33604</name>
    <dbReference type="NCBI Taxonomy" id="933084"/>
    <lineage>
        <taxon>Eukaryota</taxon>
        <taxon>Fungi</taxon>
        <taxon>Dikarya</taxon>
        <taxon>Basidiomycota</taxon>
        <taxon>Agaricomycotina</taxon>
        <taxon>Agaricomycetes</taxon>
        <taxon>Agaricomycetidae</taxon>
        <taxon>Jaapiales</taxon>
        <taxon>Jaapiaceae</taxon>
        <taxon>Jaapia</taxon>
    </lineage>
</organism>